<dbReference type="EMBL" id="UINC01002371">
    <property type="protein sequence ID" value="SUZ95974.1"/>
    <property type="molecule type" value="Genomic_DNA"/>
</dbReference>
<sequence length="32" mass="3884">MIRSNKLDRRLIYIDKSSLFFNGNKYSYNVVK</sequence>
<protein>
    <submittedName>
        <fullName evidence="1">Uncharacterized protein</fullName>
    </submittedName>
</protein>
<accession>A0A381RXP2</accession>
<evidence type="ECO:0000313" key="1">
    <source>
        <dbReference type="EMBL" id="SUZ95974.1"/>
    </source>
</evidence>
<gene>
    <name evidence="1" type="ORF">METZ01_LOCUS48828</name>
</gene>
<organism evidence="1">
    <name type="scientific">marine metagenome</name>
    <dbReference type="NCBI Taxonomy" id="408172"/>
    <lineage>
        <taxon>unclassified sequences</taxon>
        <taxon>metagenomes</taxon>
        <taxon>ecological metagenomes</taxon>
    </lineage>
</organism>
<reference evidence="1" key="1">
    <citation type="submission" date="2018-05" db="EMBL/GenBank/DDBJ databases">
        <authorList>
            <person name="Lanie J.A."/>
            <person name="Ng W.-L."/>
            <person name="Kazmierczak K.M."/>
            <person name="Andrzejewski T.M."/>
            <person name="Davidsen T.M."/>
            <person name="Wayne K.J."/>
            <person name="Tettelin H."/>
            <person name="Glass J.I."/>
            <person name="Rusch D."/>
            <person name="Podicherti R."/>
            <person name="Tsui H.-C.T."/>
            <person name="Winkler M.E."/>
        </authorList>
    </citation>
    <scope>NUCLEOTIDE SEQUENCE</scope>
</reference>
<dbReference type="AlphaFoldDB" id="A0A381RXP2"/>
<name>A0A381RXP2_9ZZZZ</name>
<proteinExistence type="predicted"/>